<protein>
    <recommendedName>
        <fullName evidence="6">LPXTG-motif cell wall anchor domain-containing protein</fullName>
    </recommendedName>
</protein>
<gene>
    <name evidence="4" type="ORF">OG375_18080</name>
</gene>
<organism evidence="4 5">
    <name type="scientific">Micromonospora zamorensis</name>
    <dbReference type="NCBI Taxonomy" id="709883"/>
    <lineage>
        <taxon>Bacteria</taxon>
        <taxon>Bacillati</taxon>
        <taxon>Actinomycetota</taxon>
        <taxon>Actinomycetes</taxon>
        <taxon>Micromonosporales</taxon>
        <taxon>Micromonosporaceae</taxon>
        <taxon>Micromonospora</taxon>
    </lineage>
</organism>
<keyword evidence="2" id="KW-1133">Transmembrane helix</keyword>
<keyword evidence="2" id="KW-0812">Transmembrane</keyword>
<keyword evidence="5" id="KW-1185">Reference proteome</keyword>
<accession>A0ABZ1P9E2</accession>
<dbReference type="RefSeq" id="WP_328365360.1">
    <property type="nucleotide sequence ID" value="NZ_CP107936.1"/>
</dbReference>
<evidence type="ECO:0000256" key="2">
    <source>
        <dbReference type="SAM" id="Phobius"/>
    </source>
</evidence>
<feature type="signal peptide" evidence="3">
    <location>
        <begin position="1"/>
        <end position="32"/>
    </location>
</feature>
<evidence type="ECO:0000256" key="1">
    <source>
        <dbReference type="SAM" id="MobiDB-lite"/>
    </source>
</evidence>
<feature type="region of interest" description="Disordered" evidence="1">
    <location>
        <begin position="195"/>
        <end position="253"/>
    </location>
</feature>
<feature type="compositionally biased region" description="Gly residues" evidence="1">
    <location>
        <begin position="407"/>
        <end position="421"/>
    </location>
</feature>
<keyword evidence="2" id="KW-0472">Membrane</keyword>
<evidence type="ECO:0008006" key="6">
    <source>
        <dbReference type="Google" id="ProtNLM"/>
    </source>
</evidence>
<evidence type="ECO:0000313" key="4">
    <source>
        <dbReference type="EMBL" id="WUI79882.1"/>
    </source>
</evidence>
<dbReference type="Proteomes" id="UP001346877">
    <property type="component" value="Chromosome"/>
</dbReference>
<feature type="chain" id="PRO_5047471518" description="LPXTG-motif cell wall anchor domain-containing protein" evidence="3">
    <location>
        <begin position="33"/>
        <end position="458"/>
    </location>
</feature>
<evidence type="ECO:0000256" key="3">
    <source>
        <dbReference type="SAM" id="SignalP"/>
    </source>
</evidence>
<reference evidence="4 5" key="1">
    <citation type="submission" date="2022-10" db="EMBL/GenBank/DDBJ databases">
        <title>The complete genomes of actinobacterial strains from the NBC collection.</title>
        <authorList>
            <person name="Joergensen T.S."/>
            <person name="Alvarez Arevalo M."/>
            <person name="Sterndorff E.B."/>
            <person name="Faurdal D."/>
            <person name="Vuksanovic O."/>
            <person name="Mourched A.-S."/>
            <person name="Charusanti P."/>
            <person name="Shaw S."/>
            <person name="Blin K."/>
            <person name="Weber T."/>
        </authorList>
    </citation>
    <scope>NUCLEOTIDE SEQUENCE [LARGE SCALE GENOMIC DNA]</scope>
    <source>
        <strain evidence="4 5">NBC_00396</strain>
    </source>
</reference>
<feature type="compositionally biased region" description="Pro residues" evidence="1">
    <location>
        <begin position="204"/>
        <end position="236"/>
    </location>
</feature>
<name>A0ABZ1P9E2_9ACTN</name>
<evidence type="ECO:0000313" key="5">
    <source>
        <dbReference type="Proteomes" id="UP001346877"/>
    </source>
</evidence>
<sequence length="458" mass="45312">MTRRRFPVRMAAPALVLAPLLLTIPAAAPARAAPPAAAIGPTAATLGCRLYFNDAGTGSSPTVWQDTFTLTQSPAEPKVGDTVTVTLTAPTGPDNGPVGLNAGDVPVNVTLALGGSLSGSATLRMSSYPARAVAPTEPLGPITATGTYFAAAAGAATLTVGRVTFANASATTHCSAAGDRDHKAAPVPTSIVESFTVGGTGTATPPPSPSASATPPPSAKPSPSLPPSATDDPPPTATDEVDTPAQPFGPKSVKLNCKTLSSLSTWTATHTLSMLPSNPGRGAKVTVSLKFSAGPKSGPVPVGAGDLVPKATVKVGGVGSGTVNLTGPAYGAIDANAILPGATLTGTYTTSQAGLVSLTVTNIVFDHPQVDTECNAGADPVTGPKETSIVAKFTVKSRAATDDEGEGGGGGNGDGGGSLPTTGEGGVTTLILLWSSAALLLGVGLVVVLPRRRRLLRS</sequence>
<proteinExistence type="predicted"/>
<dbReference type="EMBL" id="CP107941">
    <property type="protein sequence ID" value="WUI79882.1"/>
    <property type="molecule type" value="Genomic_DNA"/>
</dbReference>
<keyword evidence="3" id="KW-0732">Signal</keyword>
<feature type="transmembrane region" description="Helical" evidence="2">
    <location>
        <begin position="430"/>
        <end position="449"/>
    </location>
</feature>
<feature type="region of interest" description="Disordered" evidence="1">
    <location>
        <begin position="400"/>
        <end position="421"/>
    </location>
</feature>